<evidence type="ECO:0000313" key="3">
    <source>
        <dbReference type="Proteomes" id="UP000275348"/>
    </source>
</evidence>
<feature type="signal peptide" evidence="1">
    <location>
        <begin position="1"/>
        <end position="22"/>
    </location>
</feature>
<comment type="caution">
    <text evidence="2">The sequence shown here is derived from an EMBL/GenBank/DDBJ whole genome shotgun (WGS) entry which is preliminary data.</text>
</comment>
<dbReference type="EMBL" id="RDOJ01000006">
    <property type="protein sequence ID" value="RLZ10656.1"/>
    <property type="molecule type" value="Genomic_DNA"/>
</dbReference>
<organism evidence="2 3">
    <name type="scientific">Faecalibacter macacae</name>
    <dbReference type="NCBI Taxonomy" id="1859289"/>
    <lineage>
        <taxon>Bacteria</taxon>
        <taxon>Pseudomonadati</taxon>
        <taxon>Bacteroidota</taxon>
        <taxon>Flavobacteriia</taxon>
        <taxon>Flavobacteriales</taxon>
        <taxon>Weeksellaceae</taxon>
        <taxon>Faecalibacter</taxon>
    </lineage>
</organism>
<gene>
    <name evidence="2" type="ORF">EAH69_05795</name>
</gene>
<proteinExistence type="predicted"/>
<evidence type="ECO:0008006" key="4">
    <source>
        <dbReference type="Google" id="ProtNLM"/>
    </source>
</evidence>
<accession>A0A3L9MF53</accession>
<keyword evidence="1" id="KW-0732">Signal</keyword>
<evidence type="ECO:0000256" key="1">
    <source>
        <dbReference type="SAM" id="SignalP"/>
    </source>
</evidence>
<evidence type="ECO:0000313" key="2">
    <source>
        <dbReference type="EMBL" id="RLZ10656.1"/>
    </source>
</evidence>
<protein>
    <recommendedName>
        <fullName evidence="4">DUF2946 domain-containing protein</fullName>
    </recommendedName>
</protein>
<dbReference type="Proteomes" id="UP000275348">
    <property type="component" value="Unassembled WGS sequence"/>
</dbReference>
<sequence>MLARVKHIVLLLCMLVSVNQSVHILSHVFSSHEDSQSELVHINDHKCQLCHIDVQSLIPDSDFENFHWIEASKHAITYFYTIPQQYKVVNQYFSLRAPPALI</sequence>
<dbReference type="RefSeq" id="WP_121934241.1">
    <property type="nucleotide sequence ID" value="NZ_RDOJ01000006.1"/>
</dbReference>
<name>A0A3L9MF53_9FLAO</name>
<reference evidence="2 3" key="1">
    <citation type="submission" date="2018-10" db="EMBL/GenBank/DDBJ databases">
        <authorList>
            <person name="Chen X."/>
        </authorList>
    </citation>
    <scope>NUCLEOTIDE SEQUENCE [LARGE SCALE GENOMIC DNA]</scope>
    <source>
        <strain evidence="2 3">YIM 102668</strain>
    </source>
</reference>
<keyword evidence="3" id="KW-1185">Reference proteome</keyword>
<dbReference type="AlphaFoldDB" id="A0A3L9MF53"/>
<feature type="chain" id="PRO_5018226428" description="DUF2946 domain-containing protein" evidence="1">
    <location>
        <begin position="23"/>
        <end position="102"/>
    </location>
</feature>